<feature type="transmembrane region" description="Helical" evidence="5">
    <location>
        <begin position="77"/>
        <end position="98"/>
    </location>
</feature>
<dbReference type="Ensembl" id="ENSOANT00000052570.1">
    <property type="protein sequence ID" value="ENSOANP00000047527.1"/>
    <property type="gene ID" value="ENSOANG00000044564.1"/>
</dbReference>
<sequence length="261" mass="29745">MSEEMLYVTMGGQNSSQQHQKEDTVYASMKFKPCSKEQSCQELENSKDKAVIQTGPLTTYFLQLLNNGSEFLRKTPLIVAVGILLILCLVFLITTVVLRVRVQQQKKDLDILIKMRDHLQHEISSIVKALKSTGNWTCIEENCYHFSAIKKSWPNCVIYCRELGYDMLKIDSKDERVAMESKANHFHWIGLSYKEGTWKWQDGSLLSKDINFSVTSGDGHCAFLSPTRISAIKCSSTYSCMCERNALPTKIIPKNELQTKI</sequence>
<dbReference type="GO" id="GO:0005886">
    <property type="term" value="C:plasma membrane"/>
    <property type="evidence" value="ECO:0000318"/>
    <property type="project" value="GO_Central"/>
</dbReference>
<dbReference type="RefSeq" id="XP_028938436.1">
    <property type="nucleotide sequence ID" value="XM_029082603.2"/>
</dbReference>
<dbReference type="SUPFAM" id="SSF56436">
    <property type="entry name" value="C-type lectin-like"/>
    <property type="match status" value="1"/>
</dbReference>
<evidence type="ECO:0000256" key="2">
    <source>
        <dbReference type="ARBA" id="ARBA00022734"/>
    </source>
</evidence>
<dbReference type="CDD" id="cd03593">
    <property type="entry name" value="CLECT_NK_receptors_like"/>
    <property type="match status" value="1"/>
</dbReference>
<dbReference type="InterPro" id="IPR001304">
    <property type="entry name" value="C-type_lectin-like"/>
</dbReference>
<protein>
    <recommendedName>
        <fullName evidence="6">C-type lectin domain-containing protein</fullName>
    </recommendedName>
</protein>
<keyword evidence="8" id="KW-1185">Reference proteome</keyword>
<evidence type="ECO:0000256" key="4">
    <source>
        <dbReference type="ARBA" id="ARBA00023180"/>
    </source>
</evidence>
<dbReference type="OMA" id="MESKANH"/>
<dbReference type="GeneID" id="114817932"/>
<dbReference type="GO" id="GO:0030220">
    <property type="term" value="P:platelet formation"/>
    <property type="evidence" value="ECO:0000318"/>
    <property type="project" value="GO_Central"/>
</dbReference>
<dbReference type="Gene3D" id="3.10.100.10">
    <property type="entry name" value="Mannose-Binding Protein A, subunit A"/>
    <property type="match status" value="1"/>
</dbReference>
<dbReference type="GO" id="GO:0030246">
    <property type="term" value="F:carbohydrate binding"/>
    <property type="evidence" value="ECO:0007669"/>
    <property type="project" value="UniProtKB-KW"/>
</dbReference>
<dbReference type="PANTHER" id="PTHR46490">
    <property type="entry name" value="C-TYPE LECTIN DOMAIN FAMILY 12 MEMBER A-RELATED"/>
    <property type="match status" value="1"/>
</dbReference>
<dbReference type="GeneTree" id="ENSGT00730000111779"/>
<keyword evidence="2" id="KW-0430">Lectin</keyword>
<reference evidence="7" key="3">
    <citation type="submission" date="2025-09" db="UniProtKB">
        <authorList>
            <consortium name="Ensembl"/>
        </authorList>
    </citation>
    <scope>IDENTIFICATION</scope>
    <source>
        <strain evidence="7">Glennie</strain>
    </source>
</reference>
<keyword evidence="5" id="KW-0812">Transmembrane</keyword>
<dbReference type="KEGG" id="oaa:114817932"/>
<dbReference type="SMART" id="SM00034">
    <property type="entry name" value="CLECT"/>
    <property type="match status" value="1"/>
</dbReference>
<dbReference type="Pfam" id="PF00059">
    <property type="entry name" value="Lectin_C"/>
    <property type="match status" value="1"/>
</dbReference>
<dbReference type="InterPro" id="IPR016187">
    <property type="entry name" value="CTDL_fold"/>
</dbReference>
<dbReference type="InterPro" id="IPR052309">
    <property type="entry name" value="C-type_Lectin_Domain_Fam1"/>
</dbReference>
<dbReference type="Proteomes" id="UP000002279">
    <property type="component" value="Chromosome 17"/>
</dbReference>
<feature type="domain" description="C-type lectin" evidence="6">
    <location>
        <begin position="139"/>
        <end position="243"/>
    </location>
</feature>
<keyword evidence="3" id="KW-1015">Disulfide bond</keyword>
<reference evidence="7" key="2">
    <citation type="submission" date="2025-08" db="UniProtKB">
        <authorList>
            <consortium name="Ensembl"/>
        </authorList>
    </citation>
    <scope>IDENTIFICATION</scope>
    <source>
        <strain evidence="7">Glennie</strain>
    </source>
</reference>
<evidence type="ECO:0000259" key="6">
    <source>
        <dbReference type="PROSITE" id="PS50041"/>
    </source>
</evidence>
<evidence type="ECO:0000313" key="7">
    <source>
        <dbReference type="Ensembl" id="ENSOANP00000047527.1"/>
    </source>
</evidence>
<keyword evidence="5" id="KW-0472">Membrane</keyword>
<keyword evidence="4" id="KW-0325">Glycoprotein</keyword>
<evidence type="ECO:0000256" key="5">
    <source>
        <dbReference type="SAM" id="Phobius"/>
    </source>
</evidence>
<dbReference type="Bgee" id="ENSOANG00000044564">
    <property type="expression patterns" value="Expressed in ovary"/>
</dbReference>
<comment type="subcellular location">
    <subcellularLocation>
        <location evidence="1">Membrane</location>
        <topology evidence="1">Single-pass membrane protein</topology>
    </subcellularLocation>
</comment>
<dbReference type="GO" id="GO:0004888">
    <property type="term" value="F:transmembrane signaling receptor activity"/>
    <property type="evidence" value="ECO:0000318"/>
    <property type="project" value="GO_Central"/>
</dbReference>
<dbReference type="AlphaFoldDB" id="A0A6I8P3H4"/>
<dbReference type="PANTHER" id="PTHR46490:SF2">
    <property type="entry name" value="C-TYPE LECTIN DOMAIN FAMILY 1 MEMBER B"/>
    <property type="match status" value="1"/>
</dbReference>
<proteinExistence type="predicted"/>
<dbReference type="PROSITE" id="PS50041">
    <property type="entry name" value="C_TYPE_LECTIN_2"/>
    <property type="match status" value="1"/>
</dbReference>
<evidence type="ECO:0000256" key="3">
    <source>
        <dbReference type="ARBA" id="ARBA00023157"/>
    </source>
</evidence>
<gene>
    <name evidence="7" type="primary">LOC114817932</name>
</gene>
<dbReference type="InterPro" id="IPR016186">
    <property type="entry name" value="C-type_lectin-like/link_sf"/>
</dbReference>
<dbReference type="InParanoid" id="A0A6I8P3H4"/>
<accession>A0A6I8P3H4</accession>
<evidence type="ECO:0000313" key="8">
    <source>
        <dbReference type="Proteomes" id="UP000002279"/>
    </source>
</evidence>
<organism evidence="7 8">
    <name type="scientific">Ornithorhynchus anatinus</name>
    <name type="common">Duckbill platypus</name>
    <dbReference type="NCBI Taxonomy" id="9258"/>
    <lineage>
        <taxon>Eukaryota</taxon>
        <taxon>Metazoa</taxon>
        <taxon>Chordata</taxon>
        <taxon>Craniata</taxon>
        <taxon>Vertebrata</taxon>
        <taxon>Euteleostomi</taxon>
        <taxon>Mammalia</taxon>
        <taxon>Monotremata</taxon>
        <taxon>Ornithorhynchidae</taxon>
        <taxon>Ornithorhynchus</taxon>
    </lineage>
</organism>
<evidence type="ECO:0000256" key="1">
    <source>
        <dbReference type="ARBA" id="ARBA00004167"/>
    </source>
</evidence>
<dbReference type="GO" id="GO:0007165">
    <property type="term" value="P:signal transduction"/>
    <property type="evidence" value="ECO:0000318"/>
    <property type="project" value="GO_Central"/>
</dbReference>
<name>A0A6I8P3H4_ORNAN</name>
<dbReference type="InterPro" id="IPR033992">
    <property type="entry name" value="NKR-like_CTLD"/>
</dbReference>
<reference evidence="7 8" key="1">
    <citation type="journal article" date="2008" name="Nature">
        <title>Genome analysis of the platypus reveals unique signatures of evolution.</title>
        <authorList>
            <person name="Warren W.C."/>
            <person name="Hillier L.W."/>
            <person name="Marshall Graves J.A."/>
            <person name="Birney E."/>
            <person name="Ponting C.P."/>
            <person name="Grutzner F."/>
            <person name="Belov K."/>
            <person name="Miller W."/>
            <person name="Clarke L."/>
            <person name="Chinwalla A.T."/>
            <person name="Yang S.P."/>
            <person name="Heger A."/>
            <person name="Locke D.P."/>
            <person name="Miethke P."/>
            <person name="Waters P.D."/>
            <person name="Veyrunes F."/>
            <person name="Fulton L."/>
            <person name="Fulton B."/>
            <person name="Graves T."/>
            <person name="Wallis J."/>
            <person name="Puente X.S."/>
            <person name="Lopez-Otin C."/>
            <person name="Ordonez G.R."/>
            <person name="Eichler E.E."/>
            <person name="Chen L."/>
            <person name="Cheng Z."/>
            <person name="Deakin J.E."/>
            <person name="Alsop A."/>
            <person name="Thompson K."/>
            <person name="Kirby P."/>
            <person name="Papenfuss A.T."/>
            <person name="Wakefield M.J."/>
            <person name="Olender T."/>
            <person name="Lancet D."/>
            <person name="Huttley G.A."/>
            <person name="Smit A.F."/>
            <person name="Pask A."/>
            <person name="Temple-Smith P."/>
            <person name="Batzer M.A."/>
            <person name="Walker J.A."/>
            <person name="Konkel M.K."/>
            <person name="Harris R.S."/>
            <person name="Whittington C.M."/>
            <person name="Wong E.S."/>
            <person name="Gemmell N.J."/>
            <person name="Buschiazzo E."/>
            <person name="Vargas Jentzsch I.M."/>
            <person name="Merkel A."/>
            <person name="Schmitz J."/>
            <person name="Zemann A."/>
            <person name="Churakov G."/>
            <person name="Kriegs J.O."/>
            <person name="Brosius J."/>
            <person name="Murchison E.P."/>
            <person name="Sachidanandam R."/>
            <person name="Smith C."/>
            <person name="Hannon G.J."/>
            <person name="Tsend-Ayush E."/>
            <person name="McMillan D."/>
            <person name="Attenborough R."/>
            <person name="Rens W."/>
            <person name="Ferguson-Smith M."/>
            <person name="Lefevre C.M."/>
            <person name="Sharp J.A."/>
            <person name="Nicholas K.R."/>
            <person name="Ray D.A."/>
            <person name="Kube M."/>
            <person name="Reinhardt R."/>
            <person name="Pringle T.H."/>
            <person name="Taylor J."/>
            <person name="Jones R.C."/>
            <person name="Nixon B."/>
            <person name="Dacheux J.L."/>
            <person name="Niwa H."/>
            <person name="Sekita Y."/>
            <person name="Huang X."/>
            <person name="Stark A."/>
            <person name="Kheradpour P."/>
            <person name="Kellis M."/>
            <person name="Flicek P."/>
            <person name="Chen Y."/>
            <person name="Webber C."/>
            <person name="Hardison R."/>
            <person name="Nelson J."/>
            <person name="Hallsworth-Pepin K."/>
            <person name="Delehaunty K."/>
            <person name="Markovic C."/>
            <person name="Minx P."/>
            <person name="Feng Y."/>
            <person name="Kremitzki C."/>
            <person name="Mitreva M."/>
            <person name="Glasscock J."/>
            <person name="Wylie T."/>
            <person name="Wohldmann P."/>
            <person name="Thiru P."/>
            <person name="Nhan M.N."/>
            <person name="Pohl C.S."/>
            <person name="Smith S.M."/>
            <person name="Hou S."/>
            <person name="Nefedov M."/>
            <person name="de Jong P.J."/>
            <person name="Renfree M.B."/>
            <person name="Mardis E.R."/>
            <person name="Wilson R.K."/>
        </authorList>
    </citation>
    <scope>NUCLEOTIDE SEQUENCE [LARGE SCALE GENOMIC DNA]</scope>
    <source>
        <strain evidence="7 8">Glennie</strain>
    </source>
</reference>
<keyword evidence="5" id="KW-1133">Transmembrane helix</keyword>
<dbReference type="OrthoDB" id="2142683at2759"/>